<reference evidence="8" key="1">
    <citation type="submission" date="2012-02" db="EMBL/GenBank/DDBJ databases">
        <title>Complete sequence of chromosome of Methanomethylovorans hollandica DSM 15978.</title>
        <authorList>
            <person name="Lucas S."/>
            <person name="Copeland A."/>
            <person name="Lapidus A."/>
            <person name="Glavina del Rio T."/>
            <person name="Dalin E."/>
            <person name="Tice H."/>
            <person name="Bruce D."/>
            <person name="Goodwin L."/>
            <person name="Pitluck S."/>
            <person name="Peters L."/>
            <person name="Mikhailova N."/>
            <person name="Held B."/>
            <person name="Kyrpides N."/>
            <person name="Mavromatis K."/>
            <person name="Ivanova N."/>
            <person name="Brettin T."/>
            <person name="Detter J.C."/>
            <person name="Han C."/>
            <person name="Larimer F."/>
            <person name="Land M."/>
            <person name="Hauser L."/>
            <person name="Markowitz V."/>
            <person name="Cheng J.-F."/>
            <person name="Hugenholtz P."/>
            <person name="Woyke T."/>
            <person name="Wu D."/>
            <person name="Spring S."/>
            <person name="Schroeder M."/>
            <person name="Brambilla E."/>
            <person name="Klenk H.-P."/>
            <person name="Eisen J.A."/>
        </authorList>
    </citation>
    <scope>NUCLEOTIDE SEQUENCE [LARGE SCALE GENOMIC DNA]</scope>
    <source>
        <strain evidence="8">DSM 15978 / NBRC 107637 / DMS1</strain>
    </source>
</reference>
<proteinExistence type="inferred from homology"/>
<comment type="similarity">
    <text evidence="1 5">Belongs to the eukaryotic ribosomal protein eL18 family.</text>
</comment>
<dbReference type="InterPro" id="IPR001196">
    <property type="entry name" value="Ribosomal_uL15_CS"/>
</dbReference>
<gene>
    <name evidence="5" type="primary">rpl18e</name>
    <name evidence="7" type="ordered locus">Metho_1643</name>
</gene>
<organism evidence="7 8">
    <name type="scientific">Methanomethylovorans hollandica (strain DSM 15978 / NBRC 107637 / DMS1)</name>
    <dbReference type="NCBI Taxonomy" id="867904"/>
    <lineage>
        <taxon>Archaea</taxon>
        <taxon>Methanobacteriati</taxon>
        <taxon>Methanobacteriota</taxon>
        <taxon>Stenosarchaea group</taxon>
        <taxon>Methanomicrobia</taxon>
        <taxon>Methanosarcinales</taxon>
        <taxon>Methanosarcinaceae</taxon>
        <taxon>Methanomethylovorans</taxon>
    </lineage>
</organism>
<dbReference type="STRING" id="867904.Metho_1643"/>
<dbReference type="GeneID" id="14406156"/>
<dbReference type="InterPro" id="IPR021131">
    <property type="entry name" value="Ribosomal_uL15/eL18"/>
</dbReference>
<dbReference type="EMBL" id="CP003362">
    <property type="protein sequence ID" value="AGB49836.1"/>
    <property type="molecule type" value="Genomic_DNA"/>
</dbReference>
<accession>L0KXK8</accession>
<dbReference type="PANTHER" id="PTHR10934">
    <property type="entry name" value="60S RIBOSOMAL PROTEIN L18"/>
    <property type="match status" value="1"/>
</dbReference>
<evidence type="ECO:0000259" key="6">
    <source>
        <dbReference type="Pfam" id="PF17135"/>
    </source>
</evidence>
<dbReference type="Gene3D" id="3.100.10.10">
    <property type="match status" value="1"/>
</dbReference>
<dbReference type="OrthoDB" id="11309at2157"/>
<dbReference type="InterPro" id="IPR021132">
    <property type="entry name" value="Ribosomal_eL18/eL18-A/B/_CS"/>
</dbReference>
<dbReference type="Pfam" id="PF17135">
    <property type="entry name" value="Ribosomal_L18"/>
    <property type="match status" value="1"/>
</dbReference>
<dbReference type="KEGG" id="mhz:Metho_1643"/>
<dbReference type="HOGENOM" id="CLU_146465_0_0_2"/>
<evidence type="ECO:0000256" key="2">
    <source>
        <dbReference type="ARBA" id="ARBA00022980"/>
    </source>
</evidence>
<evidence type="ECO:0000256" key="3">
    <source>
        <dbReference type="ARBA" id="ARBA00023274"/>
    </source>
</evidence>
<dbReference type="NCBIfam" id="NF003079">
    <property type="entry name" value="PRK04005.1"/>
    <property type="match status" value="1"/>
</dbReference>
<dbReference type="PANTHER" id="PTHR10934:SF2">
    <property type="entry name" value="LARGE RIBOSOMAL SUBUNIT PROTEIN EL18"/>
    <property type="match status" value="1"/>
</dbReference>
<protein>
    <recommendedName>
        <fullName evidence="4 5">Large ribosomal subunit protein eL18</fullName>
    </recommendedName>
</protein>
<dbReference type="InterPro" id="IPR036227">
    <property type="entry name" value="Ribosomal_uL15/eL18_sf"/>
</dbReference>
<dbReference type="PROSITE" id="PS00475">
    <property type="entry name" value="RIBOSOMAL_L15"/>
    <property type="match status" value="1"/>
</dbReference>
<dbReference type="GO" id="GO:0006412">
    <property type="term" value="P:translation"/>
    <property type="evidence" value="ECO:0007669"/>
    <property type="project" value="UniProtKB-UniRule"/>
</dbReference>
<dbReference type="FunFam" id="3.100.10.10:FF:000013">
    <property type="entry name" value="50S ribosomal protein L18e"/>
    <property type="match status" value="1"/>
</dbReference>
<name>L0KXK8_METHD</name>
<sequence length="126" mass="14199">MGNKTQRKVTRKTNPRIPELISTLKEESRNNDVLIWRDIAKRLEKPSRRYAQVNLSKINRYAKEGEVVLIPGKVLGAGELKTSVTIAALDFSGTAIDKINEVGGKYLTIEQILEENPRGSKIRILQ</sequence>
<dbReference type="PROSITE" id="PS01106">
    <property type="entry name" value="RIBOSOMAL_L18E"/>
    <property type="match status" value="1"/>
</dbReference>
<feature type="domain" description="Large ribosomal subunit protein uL15/eL18" evidence="6">
    <location>
        <begin position="4"/>
        <end position="126"/>
    </location>
</feature>
<evidence type="ECO:0000256" key="5">
    <source>
        <dbReference type="HAMAP-Rule" id="MF_00329"/>
    </source>
</evidence>
<dbReference type="GO" id="GO:0022625">
    <property type="term" value="C:cytosolic large ribosomal subunit"/>
    <property type="evidence" value="ECO:0007669"/>
    <property type="project" value="TreeGrafter"/>
</dbReference>
<keyword evidence="3 5" id="KW-0687">Ribonucleoprotein</keyword>
<dbReference type="AlphaFoldDB" id="L0KXK8"/>
<dbReference type="Proteomes" id="UP000010866">
    <property type="component" value="Chromosome"/>
</dbReference>
<evidence type="ECO:0000313" key="7">
    <source>
        <dbReference type="EMBL" id="AGB49836.1"/>
    </source>
</evidence>
<dbReference type="SUPFAM" id="SSF52080">
    <property type="entry name" value="Ribosomal proteins L15p and L18e"/>
    <property type="match status" value="1"/>
</dbReference>
<dbReference type="HAMAP" id="MF_00329">
    <property type="entry name" value="Ribosomal_eL18"/>
    <property type="match status" value="1"/>
</dbReference>
<evidence type="ECO:0000256" key="4">
    <source>
        <dbReference type="ARBA" id="ARBA00035218"/>
    </source>
</evidence>
<dbReference type="InterPro" id="IPR022947">
    <property type="entry name" value="Ribosomal_eL18_arc"/>
</dbReference>
<keyword evidence="8" id="KW-1185">Reference proteome</keyword>
<dbReference type="InterPro" id="IPR000039">
    <property type="entry name" value="Ribosomal_eL18"/>
</dbReference>
<evidence type="ECO:0000256" key="1">
    <source>
        <dbReference type="ARBA" id="ARBA00006815"/>
    </source>
</evidence>
<dbReference type="RefSeq" id="WP_015325001.1">
    <property type="nucleotide sequence ID" value="NC_019977.1"/>
</dbReference>
<dbReference type="GO" id="GO:0003735">
    <property type="term" value="F:structural constituent of ribosome"/>
    <property type="evidence" value="ECO:0007669"/>
    <property type="project" value="InterPro"/>
</dbReference>
<evidence type="ECO:0000313" key="8">
    <source>
        <dbReference type="Proteomes" id="UP000010866"/>
    </source>
</evidence>
<keyword evidence="2 5" id="KW-0689">Ribosomal protein</keyword>
<dbReference type="GO" id="GO:0003723">
    <property type="term" value="F:RNA binding"/>
    <property type="evidence" value="ECO:0007669"/>
    <property type="project" value="TreeGrafter"/>
</dbReference>